<keyword evidence="3 7" id="KW-0689">Ribosomal protein</keyword>
<dbReference type="InterPro" id="IPR007980">
    <property type="entry name" value="Ribosomal_uS3m_fun"/>
</dbReference>
<name>A0A513U0T5_9PEZI</name>
<dbReference type="GO" id="GO:0005739">
    <property type="term" value="C:mitochondrion"/>
    <property type="evidence" value="ECO:0007669"/>
    <property type="project" value="UniProtKB-SubCell"/>
</dbReference>
<dbReference type="EMBL" id="MK111108">
    <property type="protein sequence ID" value="QDG01232.1"/>
    <property type="molecule type" value="Genomic_DNA"/>
</dbReference>
<protein>
    <recommendedName>
        <fullName evidence="6">Small ribosomal subunit protein uS3m</fullName>
    </recommendedName>
</protein>
<evidence type="ECO:0000256" key="4">
    <source>
        <dbReference type="ARBA" id="ARBA00023128"/>
    </source>
</evidence>
<evidence type="ECO:0000256" key="5">
    <source>
        <dbReference type="ARBA" id="ARBA00023274"/>
    </source>
</evidence>
<proteinExistence type="inferred from homology"/>
<keyword evidence="5" id="KW-0687">Ribonucleoprotein</keyword>
<accession>A0A513U0T5</accession>
<sequence>MKNDNLNKVKIFTQNTTVKDALSFNKPLIFNKKNSQSSIIPLKTIKTNVGITRYFPPASQEWDNSIYTYNSDYVKSLPIADKNLMKLVKSYFNMYFSNKILESKQLSIRYKRLSVKKIFVAKGELKHTSSKIIITLYVFNKEKNILKLETKKLIKALVYPNKPLNSFKAIENSSNIDNIIKFNRPLTLNEYMYYNKDQIYSNYLYTIISKECINNTINSVDSLNIYIKDIISRIEDKKINNLNIDIDKIMYTKEYKEFIMHTLSVFLKNYYTSKASLSLNRIKFEESFLTHLKDLVSKIYKKEIEFNIVQLKKLHLNSDIFTQAIALKLKNRDNKLYRVLKSVLTRVKVKKINKNKEKNYKMNRNNSFINSIMNTRINSLFNSLNNDNINNYLLNLFPTLVIIDEKNNKNKLSIFKENISSREYINKYIKHINLFGIRIEAKGRLTRRFTASRSVFKVKWKGGLKNIDSSFRGLSSVMLRGHAKSNIQYSVLNSKNRNGAFGVKGWVSNL</sequence>
<geneLocation type="mitochondrion" evidence="7"/>
<dbReference type="GO" id="GO:0005840">
    <property type="term" value="C:ribosome"/>
    <property type="evidence" value="ECO:0007669"/>
    <property type="project" value="UniProtKB-KW"/>
</dbReference>
<evidence type="ECO:0000256" key="6">
    <source>
        <dbReference type="ARBA" id="ARBA00035157"/>
    </source>
</evidence>
<organism evidence="7">
    <name type="scientific">Scytalidium sp</name>
    <dbReference type="NCBI Taxonomy" id="1715249"/>
    <lineage>
        <taxon>Eukaryota</taxon>
        <taxon>Fungi</taxon>
        <taxon>Dikarya</taxon>
        <taxon>Ascomycota</taxon>
        <taxon>Pezizomycotina</taxon>
        <taxon>Leotiomycetes</taxon>
        <taxon>Leotiomycetes incertae sedis</taxon>
        <taxon>Scytalidium</taxon>
    </lineage>
</organism>
<evidence type="ECO:0000256" key="1">
    <source>
        <dbReference type="ARBA" id="ARBA00004173"/>
    </source>
</evidence>
<evidence type="ECO:0000256" key="2">
    <source>
        <dbReference type="ARBA" id="ARBA00010761"/>
    </source>
</evidence>
<reference evidence="7" key="1">
    <citation type="journal article" name="Sci. Rep.">
        <title>Characterization of the mitochondrial genome of the pathogenic fungus Scytalidium auriculariicola (Leotiomycetes) and insights into its phylogenetics.</title>
        <authorList>
            <person name="Chen C."/>
            <person name="Li Q."/>
            <person name="Fu R."/>
            <person name="Wang J."/>
            <person name="Xiong C."/>
            <person name="Fan Z."/>
            <person name="Hu R."/>
            <person name="Zhang H."/>
            <person name="Lu D."/>
        </authorList>
    </citation>
    <scope>NUCLEOTIDE SEQUENCE</scope>
    <source>
        <tissue evidence="7">Mycelium</tissue>
    </source>
</reference>
<keyword evidence="4 7" id="KW-0496">Mitochondrion</keyword>
<evidence type="ECO:0000313" key="7">
    <source>
        <dbReference type="EMBL" id="QDG01232.1"/>
    </source>
</evidence>
<dbReference type="GO" id="GO:0003735">
    <property type="term" value="F:structural constituent of ribosome"/>
    <property type="evidence" value="ECO:0007669"/>
    <property type="project" value="InterPro"/>
</dbReference>
<dbReference type="GO" id="GO:1990904">
    <property type="term" value="C:ribonucleoprotein complex"/>
    <property type="evidence" value="ECO:0007669"/>
    <property type="project" value="UniProtKB-KW"/>
</dbReference>
<dbReference type="GO" id="GO:0006412">
    <property type="term" value="P:translation"/>
    <property type="evidence" value="ECO:0007669"/>
    <property type="project" value="InterPro"/>
</dbReference>
<evidence type="ECO:0000256" key="3">
    <source>
        <dbReference type="ARBA" id="ARBA00022980"/>
    </source>
</evidence>
<dbReference type="AlphaFoldDB" id="A0A513U0T5"/>
<comment type="subcellular location">
    <subcellularLocation>
        <location evidence="1">Mitochondrion</location>
    </subcellularLocation>
</comment>
<dbReference type="Pfam" id="PF05316">
    <property type="entry name" value="VAR1"/>
    <property type="match status" value="1"/>
</dbReference>
<gene>
    <name evidence="7" type="primary">rps3</name>
</gene>
<comment type="similarity">
    <text evidence="2">Belongs to the universal ribosomal protein uS3 family.</text>
</comment>